<accession>A0A1D1XJU4</accession>
<gene>
    <name evidence="2" type="primary">HEBP2_1</name>
    <name evidence="2" type="ORF">g.28141</name>
</gene>
<protein>
    <submittedName>
        <fullName evidence="2">Heme-binding protein 2</fullName>
    </submittedName>
</protein>
<dbReference type="FunFam" id="3.20.80.10:FF:000002">
    <property type="entry name" value="Heme-binding protein 2"/>
    <property type="match status" value="1"/>
</dbReference>
<comment type="similarity">
    <text evidence="1">Belongs to the HEBP family.</text>
</comment>
<dbReference type="InterPro" id="IPR006917">
    <property type="entry name" value="SOUL_heme-bd"/>
</dbReference>
<dbReference type="PANTHER" id="PTHR11220">
    <property type="entry name" value="HEME-BINDING PROTEIN-RELATED"/>
    <property type="match status" value="1"/>
</dbReference>
<dbReference type="EMBL" id="GDJX01025300">
    <property type="protein sequence ID" value="JAT42636.1"/>
    <property type="molecule type" value="Transcribed_RNA"/>
</dbReference>
<proteinExistence type="inferred from homology"/>
<reference evidence="2" key="1">
    <citation type="submission" date="2015-07" db="EMBL/GenBank/DDBJ databases">
        <title>Transcriptome Assembly of Anthurium amnicola.</title>
        <authorList>
            <person name="Suzuki J."/>
        </authorList>
    </citation>
    <scope>NUCLEOTIDE SEQUENCE</scope>
</reference>
<organism evidence="2">
    <name type="scientific">Anthurium amnicola</name>
    <dbReference type="NCBI Taxonomy" id="1678845"/>
    <lineage>
        <taxon>Eukaryota</taxon>
        <taxon>Viridiplantae</taxon>
        <taxon>Streptophyta</taxon>
        <taxon>Embryophyta</taxon>
        <taxon>Tracheophyta</taxon>
        <taxon>Spermatophyta</taxon>
        <taxon>Magnoliopsida</taxon>
        <taxon>Liliopsida</taxon>
        <taxon>Araceae</taxon>
        <taxon>Pothoideae</taxon>
        <taxon>Potheae</taxon>
        <taxon>Anthurium</taxon>
    </lineage>
</organism>
<dbReference type="InterPro" id="IPR011256">
    <property type="entry name" value="Reg_factor_effector_dom_sf"/>
</dbReference>
<name>A0A1D1XJU4_9ARAE</name>
<feature type="non-terminal residue" evidence="2">
    <location>
        <position position="1"/>
    </location>
</feature>
<dbReference type="PANTHER" id="PTHR11220:SF1">
    <property type="entry name" value="HEME-BINDING PROTEIN 2"/>
    <property type="match status" value="1"/>
</dbReference>
<dbReference type="Gene3D" id="3.20.80.10">
    <property type="entry name" value="Regulatory factor, effector binding domain"/>
    <property type="match status" value="1"/>
</dbReference>
<dbReference type="SUPFAM" id="SSF55136">
    <property type="entry name" value="Probable bacterial effector-binding domain"/>
    <property type="match status" value="1"/>
</dbReference>
<dbReference type="AlphaFoldDB" id="A0A1D1XJU4"/>
<evidence type="ECO:0000313" key="2">
    <source>
        <dbReference type="EMBL" id="JAT42636.1"/>
    </source>
</evidence>
<evidence type="ECO:0000256" key="1">
    <source>
        <dbReference type="ARBA" id="ARBA00009817"/>
    </source>
</evidence>
<dbReference type="Pfam" id="PF04832">
    <property type="entry name" value="SOUL"/>
    <property type="match status" value="1"/>
</dbReference>
<sequence length="279" mass="30846">VDPYSAVIRTREATFPFPSRPIGLVPGAVLVRLEATKAWGLPGSSFRLRHRWVAPPDAGKMRQLACPVLPLVLLSCLLFCPSRGIESPQFTVVHSESDFEVRLYRESSWMSAPSREISFYKATKQGFHRLFQYIEGANLNNTRIAMTAPVLTSIVPGAGPLHSSAYFVRLYLPVQFHASPPVPLPELNLQPNKWASHCIAVRTFSGFARDSNIVKEADALAVSLSRSPWANSTYSEGNHAYSIAQFNSPFRFIGRVNEVWVDIDGSQAPGCNPSAIQAY</sequence>